<dbReference type="InterPro" id="IPR052891">
    <property type="entry name" value="DNA-3mA_glycosylase"/>
</dbReference>
<dbReference type="GO" id="GO:0046872">
    <property type="term" value="F:metal ion binding"/>
    <property type="evidence" value="ECO:0007669"/>
    <property type="project" value="UniProtKB-KW"/>
</dbReference>
<dbReference type="InterPro" id="IPR011257">
    <property type="entry name" value="DNA_glycosylase"/>
</dbReference>
<dbReference type="Pfam" id="PF03352">
    <property type="entry name" value="Adenine_glyco"/>
    <property type="match status" value="1"/>
</dbReference>
<protein>
    <recommendedName>
        <fullName evidence="8">DNA-3-methyladenine glycosylase I</fullName>
        <ecNumber evidence="8">3.2.2.20</ecNumber>
    </recommendedName>
</protein>
<keyword evidence="4 9" id="KW-0862">Zinc</keyword>
<dbReference type="EMBL" id="FOJW01000006">
    <property type="protein sequence ID" value="SFB05419.1"/>
    <property type="molecule type" value="Genomic_DNA"/>
</dbReference>
<evidence type="ECO:0000256" key="1">
    <source>
        <dbReference type="ARBA" id="ARBA00022723"/>
    </source>
</evidence>
<dbReference type="FunFam" id="1.10.340.30:FF:000009">
    <property type="entry name" value="DNA-3-methyladenine glycosylase I"/>
    <property type="match status" value="1"/>
</dbReference>
<dbReference type="STRING" id="237679.SAMN04488072_10688"/>
<dbReference type="Gene3D" id="1.10.340.30">
    <property type="entry name" value="Hypothetical protein, domain 2"/>
    <property type="match status" value="1"/>
</dbReference>
<keyword evidence="1 9" id="KW-0479">Metal-binding</keyword>
<feature type="binding site" evidence="9">
    <location>
        <position position="6"/>
    </location>
    <ligand>
        <name>Zn(2+)</name>
        <dbReference type="ChEBI" id="CHEBI:29105"/>
    </ligand>
</feature>
<dbReference type="AlphaFoldDB" id="A0A1I0XWA5"/>
<gene>
    <name evidence="10" type="ORF">SAMN04488072_10688</name>
</gene>
<dbReference type="GO" id="GO:0006284">
    <property type="term" value="P:base-excision repair"/>
    <property type="evidence" value="ECO:0007669"/>
    <property type="project" value="InterPro"/>
</dbReference>
<comment type="catalytic activity">
    <reaction evidence="6">
        <text>Hydrolysis of alkylated DNA, releasing 3-methyladenine.</text>
        <dbReference type="EC" id="3.2.2.20"/>
    </reaction>
</comment>
<dbReference type="SUPFAM" id="SSF48150">
    <property type="entry name" value="DNA-glycosylase"/>
    <property type="match status" value="1"/>
</dbReference>
<feature type="binding site" evidence="9">
    <location>
        <position position="19"/>
    </location>
    <ligand>
        <name>Zn(2+)</name>
        <dbReference type="ChEBI" id="CHEBI:29105"/>
    </ligand>
</feature>
<keyword evidence="2" id="KW-0227">DNA damage</keyword>
<keyword evidence="11" id="KW-1185">Reference proteome</keyword>
<proteinExistence type="predicted"/>
<evidence type="ECO:0000256" key="7">
    <source>
        <dbReference type="ARBA" id="ARBA00057608"/>
    </source>
</evidence>
<dbReference type="PANTHER" id="PTHR30037:SF4">
    <property type="entry name" value="DNA-3-METHYLADENINE GLYCOSYLASE I"/>
    <property type="match status" value="1"/>
</dbReference>
<sequence>MDVKRCEWVTDDQVYIDYHDYEWGRPTHDDQILFEMLSLEGAQAGLSWITILKRRENYREAFDQFDPMTVSQYDHHKVEELIQNEGIIRNRRKVNSVITNARAFLEIQQAYGSFDDYIWQFVGGEPIVNDWTAHADVPSWTKASEQMSKDLKKRGFKFVGPTICYAFMQATGMVNDHTRDCFLRACGTP</sequence>
<dbReference type="InterPro" id="IPR005019">
    <property type="entry name" value="Adenine_glyco"/>
</dbReference>
<dbReference type="Proteomes" id="UP000198642">
    <property type="component" value="Unassembled WGS sequence"/>
</dbReference>
<evidence type="ECO:0000313" key="10">
    <source>
        <dbReference type="EMBL" id="SFB05419.1"/>
    </source>
</evidence>
<evidence type="ECO:0000256" key="5">
    <source>
        <dbReference type="ARBA" id="ARBA00023204"/>
    </source>
</evidence>
<dbReference type="RefSeq" id="WP_211772919.1">
    <property type="nucleotide sequence ID" value="NZ_FOJW01000006.1"/>
</dbReference>
<feature type="binding site" evidence="9">
    <location>
        <position position="177"/>
    </location>
    <ligand>
        <name>Zn(2+)</name>
        <dbReference type="ChEBI" id="CHEBI:29105"/>
    </ligand>
</feature>
<dbReference type="GO" id="GO:0008725">
    <property type="term" value="F:DNA-3-methyladenine glycosylase activity"/>
    <property type="evidence" value="ECO:0007669"/>
    <property type="project" value="UniProtKB-EC"/>
</dbReference>
<organism evidence="10 11">
    <name type="scientific">Lentibacillus halodurans</name>
    <dbReference type="NCBI Taxonomy" id="237679"/>
    <lineage>
        <taxon>Bacteria</taxon>
        <taxon>Bacillati</taxon>
        <taxon>Bacillota</taxon>
        <taxon>Bacilli</taxon>
        <taxon>Bacillales</taxon>
        <taxon>Bacillaceae</taxon>
        <taxon>Lentibacillus</taxon>
    </lineage>
</organism>
<reference evidence="10 11" key="1">
    <citation type="submission" date="2016-10" db="EMBL/GenBank/DDBJ databases">
        <authorList>
            <person name="de Groot N.N."/>
        </authorList>
    </citation>
    <scope>NUCLEOTIDE SEQUENCE [LARGE SCALE GENOMIC DNA]</scope>
    <source>
        <strain evidence="10 11">CGMCC 1.3702</strain>
    </source>
</reference>
<evidence type="ECO:0000256" key="6">
    <source>
        <dbReference type="ARBA" id="ARBA00052558"/>
    </source>
</evidence>
<dbReference type="EC" id="3.2.2.20" evidence="8"/>
<evidence type="ECO:0000256" key="3">
    <source>
        <dbReference type="ARBA" id="ARBA00022801"/>
    </source>
</evidence>
<evidence type="ECO:0000256" key="2">
    <source>
        <dbReference type="ARBA" id="ARBA00022763"/>
    </source>
</evidence>
<evidence type="ECO:0000256" key="9">
    <source>
        <dbReference type="PIRSR" id="PIRSR604597-1"/>
    </source>
</evidence>
<keyword evidence="3" id="KW-0378">Hydrolase</keyword>
<evidence type="ECO:0000313" key="11">
    <source>
        <dbReference type="Proteomes" id="UP000198642"/>
    </source>
</evidence>
<dbReference type="PANTHER" id="PTHR30037">
    <property type="entry name" value="DNA-3-METHYLADENINE GLYCOSYLASE 1"/>
    <property type="match status" value="1"/>
</dbReference>
<accession>A0A1I0XWA5</accession>
<evidence type="ECO:0000256" key="4">
    <source>
        <dbReference type="ARBA" id="ARBA00022833"/>
    </source>
</evidence>
<dbReference type="InterPro" id="IPR004597">
    <property type="entry name" value="Tag"/>
</dbReference>
<comment type="function">
    <text evidence="7">Hydrolysis of the deoxyribose N-glycosidic bond to excise 3-methyladenine from the damaged DNA polymer formed by alkylation lesions.</text>
</comment>
<feature type="binding site" evidence="9">
    <location>
        <position position="181"/>
    </location>
    <ligand>
        <name>Zn(2+)</name>
        <dbReference type="ChEBI" id="CHEBI:29105"/>
    </ligand>
</feature>
<name>A0A1I0XWA5_9BACI</name>
<keyword evidence="5" id="KW-0234">DNA repair</keyword>
<dbReference type="NCBIfam" id="TIGR00624">
    <property type="entry name" value="tag"/>
    <property type="match status" value="1"/>
</dbReference>
<evidence type="ECO:0000256" key="8">
    <source>
        <dbReference type="ARBA" id="ARBA00066766"/>
    </source>
</evidence>